<accession>A6J828</accession>
<protein>
    <submittedName>
        <fullName evidence="1">RCG55224</fullName>
    </submittedName>
</protein>
<organism evidence="1 2">
    <name type="scientific">Rattus norvegicus</name>
    <name type="common">Rat</name>
    <dbReference type="NCBI Taxonomy" id="10116"/>
    <lineage>
        <taxon>Eukaryota</taxon>
        <taxon>Metazoa</taxon>
        <taxon>Chordata</taxon>
        <taxon>Craniata</taxon>
        <taxon>Vertebrata</taxon>
        <taxon>Euteleostomi</taxon>
        <taxon>Mammalia</taxon>
        <taxon>Eutheria</taxon>
        <taxon>Euarchontoglires</taxon>
        <taxon>Glires</taxon>
        <taxon>Rodentia</taxon>
        <taxon>Myomorpha</taxon>
        <taxon>Muroidea</taxon>
        <taxon>Muridae</taxon>
        <taxon>Murinae</taxon>
        <taxon>Rattus</taxon>
    </lineage>
</organism>
<name>A6J828_RAT</name>
<gene>
    <name evidence="1" type="ORF">rCG_55224</name>
</gene>
<reference evidence="1 2" key="1">
    <citation type="submission" date="2005-09" db="EMBL/GenBank/DDBJ databases">
        <authorList>
            <person name="Mural R.J."/>
            <person name="Li P.W."/>
            <person name="Adams M.D."/>
            <person name="Amanatides P.G."/>
            <person name="Baden-Tillson H."/>
            <person name="Barnstead M."/>
            <person name="Chin S.H."/>
            <person name="Dew I."/>
            <person name="Evans C.A."/>
            <person name="Ferriera S."/>
            <person name="Flanigan M."/>
            <person name="Fosler C."/>
            <person name="Glodek A."/>
            <person name="Gu Z."/>
            <person name="Holt R.A."/>
            <person name="Jennings D."/>
            <person name="Kraft C.L."/>
            <person name="Lu F."/>
            <person name="Nguyen T."/>
            <person name="Nusskern D.R."/>
            <person name="Pfannkoch C.M."/>
            <person name="Sitter C."/>
            <person name="Sutton G.G."/>
            <person name="Venter J.C."/>
            <person name="Wang Z."/>
            <person name="Woodage T."/>
            <person name="Zheng X.H."/>
            <person name="Zhong F."/>
        </authorList>
    </citation>
    <scope>NUCLEOTIDE SEQUENCE [LARGE SCALE GENOMIC DNA]</scope>
    <source>
        <strain>BN</strain>
        <strain evidence="2">Sprague-Dawley</strain>
    </source>
</reference>
<evidence type="ECO:0000313" key="1">
    <source>
        <dbReference type="EMBL" id="EDM10479.1"/>
    </source>
</evidence>
<evidence type="ECO:0000313" key="2">
    <source>
        <dbReference type="Proteomes" id="UP000234681"/>
    </source>
</evidence>
<proteinExistence type="predicted"/>
<sequence>MCTPWLVTWSWWSDAGTLEGAFWSHE</sequence>
<dbReference type="EMBL" id="CH473978">
    <property type="protein sequence ID" value="EDM10479.1"/>
    <property type="molecule type" value="Genomic_DNA"/>
</dbReference>
<dbReference type="Proteomes" id="UP000234681">
    <property type="component" value="Chromosome 5"/>
</dbReference>
<dbReference type="AlphaFoldDB" id="A6J828"/>